<sequence>MRKKLALAITGVATAFALTACGSSEPTADAAATLDPANPTVIKVGASPVPQADILNFIDENLAQEAGIDIDVVEYDDYVLPNTSLADGSLDANYFQTEAYLATEMKEKGYEFAHGAGVHVEPMTVFSKKFDNAEDVTEGTTVLLNNDPVNQIRGMRVLEEAGLLKNIADDDSVLTVEGDKEKNPLGLVLKDANAEQVPQYYMSDDSIGVAVINGNFIVQANLNKDEILAQESGENNPNANFLTWRDGEETPAIAKLEELLHSDEVRDYIEKTWNDGSVIAAF</sequence>
<dbReference type="SUPFAM" id="SSF53850">
    <property type="entry name" value="Periplasmic binding protein-like II"/>
    <property type="match status" value="1"/>
</dbReference>
<dbReference type="EMBL" id="PNQX01000001">
    <property type="protein sequence ID" value="PMQ20512.1"/>
    <property type="molecule type" value="Genomic_DNA"/>
</dbReference>
<feature type="chain" id="PRO_5039033132" evidence="7">
    <location>
        <begin position="21"/>
        <end position="282"/>
    </location>
</feature>
<reference evidence="8 9" key="1">
    <citation type="journal article" date="2017" name="Elife">
        <title>Extensive horizontal gene transfer in cheese-associated bacteria.</title>
        <authorList>
            <person name="Bonham K.S."/>
            <person name="Wolfe B.E."/>
            <person name="Dutton R.J."/>
        </authorList>
    </citation>
    <scope>NUCLEOTIDE SEQUENCE [LARGE SCALE GENOMIC DNA]</scope>
    <source>
        <strain evidence="8 9">JB182</strain>
    </source>
</reference>
<dbReference type="InterPro" id="IPR004872">
    <property type="entry name" value="Lipoprotein_NlpA"/>
</dbReference>
<comment type="subcellular location">
    <subcellularLocation>
        <location evidence="1">Membrane</location>
        <topology evidence="1">Lipid-anchor</topology>
    </subcellularLocation>
</comment>
<dbReference type="GO" id="GO:0016020">
    <property type="term" value="C:membrane"/>
    <property type="evidence" value="ECO:0007669"/>
    <property type="project" value="UniProtKB-SubCell"/>
</dbReference>
<dbReference type="Proteomes" id="UP000235739">
    <property type="component" value="Unassembled WGS sequence"/>
</dbReference>
<keyword evidence="4" id="KW-0472">Membrane</keyword>
<comment type="caution">
    <text evidence="8">The sequence shown here is derived from an EMBL/GenBank/DDBJ whole genome shotgun (WGS) entry which is preliminary data.</text>
</comment>
<dbReference type="PANTHER" id="PTHR30429">
    <property type="entry name" value="D-METHIONINE-BINDING LIPOPROTEIN METQ"/>
    <property type="match status" value="1"/>
</dbReference>
<keyword evidence="6" id="KW-0449">Lipoprotein</keyword>
<organism evidence="8 9">
    <name type="scientific">Glutamicibacter arilaitensis</name>
    <dbReference type="NCBI Taxonomy" id="256701"/>
    <lineage>
        <taxon>Bacteria</taxon>
        <taxon>Bacillati</taxon>
        <taxon>Actinomycetota</taxon>
        <taxon>Actinomycetes</taxon>
        <taxon>Micrococcales</taxon>
        <taxon>Micrococcaceae</taxon>
        <taxon>Glutamicibacter</taxon>
    </lineage>
</organism>
<evidence type="ECO:0000256" key="3">
    <source>
        <dbReference type="ARBA" id="ARBA00022729"/>
    </source>
</evidence>
<evidence type="ECO:0000256" key="6">
    <source>
        <dbReference type="ARBA" id="ARBA00023288"/>
    </source>
</evidence>
<evidence type="ECO:0000256" key="7">
    <source>
        <dbReference type="SAM" id="SignalP"/>
    </source>
</evidence>
<evidence type="ECO:0000256" key="1">
    <source>
        <dbReference type="ARBA" id="ARBA00004635"/>
    </source>
</evidence>
<protein>
    <submittedName>
        <fullName evidence="8">ABC transporter</fullName>
    </submittedName>
</protein>
<keyword evidence="3 7" id="KW-0732">Signal</keyword>
<dbReference type="PANTHER" id="PTHR30429:SF0">
    <property type="entry name" value="METHIONINE-BINDING LIPOPROTEIN METQ"/>
    <property type="match status" value="1"/>
</dbReference>
<gene>
    <name evidence="8" type="ORF">CIK84_02555</name>
</gene>
<dbReference type="RefSeq" id="WP_102597420.1">
    <property type="nucleotide sequence ID" value="NZ_JBQEJV010000005.1"/>
</dbReference>
<comment type="similarity">
    <text evidence="2">Belongs to the NlpA lipoprotein family.</text>
</comment>
<evidence type="ECO:0000256" key="2">
    <source>
        <dbReference type="ARBA" id="ARBA00008973"/>
    </source>
</evidence>
<dbReference type="PROSITE" id="PS51257">
    <property type="entry name" value="PROKAR_LIPOPROTEIN"/>
    <property type="match status" value="1"/>
</dbReference>
<evidence type="ECO:0000256" key="5">
    <source>
        <dbReference type="ARBA" id="ARBA00023139"/>
    </source>
</evidence>
<accession>A0A2N7S2X6</accession>
<dbReference type="Gene3D" id="3.40.190.10">
    <property type="entry name" value="Periplasmic binding protein-like II"/>
    <property type="match status" value="2"/>
</dbReference>
<proteinExistence type="inferred from homology"/>
<name>A0A2N7S2X6_9MICC</name>
<dbReference type="AlphaFoldDB" id="A0A2N7S2X6"/>
<evidence type="ECO:0000256" key="4">
    <source>
        <dbReference type="ARBA" id="ARBA00023136"/>
    </source>
</evidence>
<feature type="signal peptide" evidence="7">
    <location>
        <begin position="1"/>
        <end position="20"/>
    </location>
</feature>
<evidence type="ECO:0000313" key="8">
    <source>
        <dbReference type="EMBL" id="PMQ20512.1"/>
    </source>
</evidence>
<evidence type="ECO:0000313" key="9">
    <source>
        <dbReference type="Proteomes" id="UP000235739"/>
    </source>
</evidence>
<keyword evidence="5" id="KW-0564">Palmitate</keyword>
<dbReference type="Pfam" id="PF03180">
    <property type="entry name" value="Lipoprotein_9"/>
    <property type="match status" value="1"/>
</dbReference>